<evidence type="ECO:0000313" key="1">
    <source>
        <dbReference type="Proteomes" id="UP000887565"/>
    </source>
</evidence>
<sequence>MINDLMISLTYYQHEDFAEVTGNTNAVIAAYRTAQARLKLYSYIDRLKSRVLYFDMTSIIYFSTIDKQQYQVLTENNGQEEIDVHSLRIEGQQDCRVVTRETLKTFGVVDVEPPMISTLDDQENFEKMNRIDEIKLKTEKIIFLVLLSTSKLCLSTTGKMFNAVKSYTTNAKSSIFNLT</sequence>
<dbReference type="Gene3D" id="3.90.1600.10">
    <property type="entry name" value="Palm domain of DNA polymerase"/>
    <property type="match status" value="1"/>
</dbReference>
<reference evidence="2" key="1">
    <citation type="submission" date="2022-11" db="UniProtKB">
        <authorList>
            <consortium name="WormBaseParasite"/>
        </authorList>
    </citation>
    <scope>IDENTIFICATION</scope>
</reference>
<dbReference type="WBParaSite" id="nRc.2.0.1.t35153-RA">
    <property type="protein sequence ID" value="nRc.2.0.1.t35153-RA"/>
    <property type="gene ID" value="nRc.2.0.1.g35153"/>
</dbReference>
<dbReference type="InterPro" id="IPR023211">
    <property type="entry name" value="DNA_pol_palm_dom_sf"/>
</dbReference>
<accession>A0A915K8U0</accession>
<organism evidence="1 2">
    <name type="scientific">Romanomermis culicivorax</name>
    <name type="common">Nematode worm</name>
    <dbReference type="NCBI Taxonomy" id="13658"/>
    <lineage>
        <taxon>Eukaryota</taxon>
        <taxon>Metazoa</taxon>
        <taxon>Ecdysozoa</taxon>
        <taxon>Nematoda</taxon>
        <taxon>Enoplea</taxon>
        <taxon>Dorylaimia</taxon>
        <taxon>Mermithida</taxon>
        <taxon>Mermithoidea</taxon>
        <taxon>Mermithidae</taxon>
        <taxon>Romanomermis</taxon>
    </lineage>
</organism>
<dbReference type="InterPro" id="IPR043502">
    <property type="entry name" value="DNA/RNA_pol_sf"/>
</dbReference>
<protein>
    <submittedName>
        <fullName evidence="2">DNA-directed DNA polymerase</fullName>
    </submittedName>
</protein>
<dbReference type="Proteomes" id="UP000887565">
    <property type="component" value="Unplaced"/>
</dbReference>
<name>A0A915K8U0_ROMCU</name>
<evidence type="ECO:0000313" key="2">
    <source>
        <dbReference type="WBParaSite" id="nRc.2.0.1.t35153-RA"/>
    </source>
</evidence>
<dbReference type="AlphaFoldDB" id="A0A915K8U0"/>
<keyword evidence="1" id="KW-1185">Reference proteome</keyword>
<dbReference type="SUPFAM" id="SSF56672">
    <property type="entry name" value="DNA/RNA polymerases"/>
    <property type="match status" value="1"/>
</dbReference>
<proteinExistence type="predicted"/>